<evidence type="ECO:0000313" key="2">
    <source>
        <dbReference type="EMBL" id="HAC6764458.1"/>
    </source>
</evidence>
<feature type="transmembrane region" description="Helical" evidence="1">
    <location>
        <begin position="64"/>
        <end position="81"/>
    </location>
</feature>
<sequence length="83" mass="9930">MRRISIEMIINIAYGSFLAIRPVTGRRAREISLLMKIFRGKACRYFFLLTLCFIWFCLKKETTRQAVILPFLWVFVSYLIFEV</sequence>
<dbReference type="EMBL" id="DAAMII010000006">
    <property type="protein sequence ID" value="HAC6764458.1"/>
    <property type="molecule type" value="Genomic_DNA"/>
</dbReference>
<organism evidence="2">
    <name type="scientific">Salmonella diarizonae</name>
    <dbReference type="NCBI Taxonomy" id="59204"/>
    <lineage>
        <taxon>Bacteria</taxon>
        <taxon>Pseudomonadati</taxon>
        <taxon>Pseudomonadota</taxon>
        <taxon>Gammaproteobacteria</taxon>
        <taxon>Enterobacterales</taxon>
        <taxon>Enterobacteriaceae</taxon>
        <taxon>Salmonella</taxon>
    </lineage>
</organism>
<proteinExistence type="predicted"/>
<keyword evidence="1" id="KW-0812">Transmembrane</keyword>
<keyword evidence="1" id="KW-1133">Transmembrane helix</keyword>
<keyword evidence="1" id="KW-0472">Membrane</keyword>
<gene>
    <name evidence="2" type="ORF">G0D47_07115</name>
</gene>
<protein>
    <submittedName>
        <fullName evidence="2">Uncharacterized protein</fullName>
    </submittedName>
</protein>
<feature type="transmembrane region" description="Helical" evidence="1">
    <location>
        <begin position="42"/>
        <end position="58"/>
    </location>
</feature>
<reference evidence="2" key="2">
    <citation type="submission" date="2018-07" db="EMBL/GenBank/DDBJ databases">
        <authorList>
            <consortium name="NCBI Pathogen Detection Project"/>
        </authorList>
    </citation>
    <scope>NUCLEOTIDE SEQUENCE</scope>
    <source>
        <strain evidence="2">11-1391</strain>
    </source>
</reference>
<comment type="caution">
    <text evidence="2">The sequence shown here is derived from an EMBL/GenBank/DDBJ whole genome shotgun (WGS) entry which is preliminary data.</text>
</comment>
<name>A0A702D227_SALDZ</name>
<accession>A0A702D227</accession>
<reference evidence="2" key="1">
    <citation type="journal article" date="2018" name="Genome Biol.">
        <title>SKESA: strategic k-mer extension for scrupulous assemblies.</title>
        <authorList>
            <person name="Souvorov A."/>
            <person name="Agarwala R."/>
            <person name="Lipman D.J."/>
        </authorList>
    </citation>
    <scope>NUCLEOTIDE SEQUENCE</scope>
    <source>
        <strain evidence="2">11-1391</strain>
    </source>
</reference>
<dbReference type="AlphaFoldDB" id="A0A702D227"/>
<evidence type="ECO:0000256" key="1">
    <source>
        <dbReference type="SAM" id="Phobius"/>
    </source>
</evidence>